<dbReference type="Pfam" id="PF00300">
    <property type="entry name" value="His_Phos_1"/>
    <property type="match status" value="1"/>
</dbReference>
<name>A0A2J6PHT1_9HELO</name>
<feature type="region of interest" description="Disordered" evidence="1">
    <location>
        <begin position="212"/>
        <end position="259"/>
    </location>
</feature>
<accession>A0A2J6PHT1</accession>
<evidence type="ECO:0000313" key="2">
    <source>
        <dbReference type="EMBL" id="PMD13573.1"/>
    </source>
</evidence>
<dbReference type="GO" id="GO:0005737">
    <property type="term" value="C:cytoplasm"/>
    <property type="evidence" value="ECO:0007669"/>
    <property type="project" value="TreeGrafter"/>
</dbReference>
<evidence type="ECO:0000313" key="3">
    <source>
        <dbReference type="Proteomes" id="UP000235672"/>
    </source>
</evidence>
<dbReference type="InterPro" id="IPR029033">
    <property type="entry name" value="His_PPase_superfam"/>
</dbReference>
<dbReference type="Proteomes" id="UP000235672">
    <property type="component" value="Unassembled WGS sequence"/>
</dbReference>
<dbReference type="EMBL" id="KZ613530">
    <property type="protein sequence ID" value="PMD13573.1"/>
    <property type="molecule type" value="Genomic_DNA"/>
</dbReference>
<reference evidence="2 3" key="1">
    <citation type="submission" date="2016-05" db="EMBL/GenBank/DDBJ databases">
        <title>A degradative enzymes factory behind the ericoid mycorrhizal symbiosis.</title>
        <authorList>
            <consortium name="DOE Joint Genome Institute"/>
            <person name="Martino E."/>
            <person name="Morin E."/>
            <person name="Grelet G."/>
            <person name="Kuo A."/>
            <person name="Kohler A."/>
            <person name="Daghino S."/>
            <person name="Barry K."/>
            <person name="Choi C."/>
            <person name="Cichocki N."/>
            <person name="Clum A."/>
            <person name="Copeland A."/>
            <person name="Hainaut M."/>
            <person name="Haridas S."/>
            <person name="Labutti K."/>
            <person name="Lindquist E."/>
            <person name="Lipzen A."/>
            <person name="Khouja H.-R."/>
            <person name="Murat C."/>
            <person name="Ohm R."/>
            <person name="Olson A."/>
            <person name="Spatafora J."/>
            <person name="Veneault-Fourrey C."/>
            <person name="Henrissat B."/>
            <person name="Grigoriev I."/>
            <person name="Martin F."/>
            <person name="Perotto S."/>
        </authorList>
    </citation>
    <scope>NUCLEOTIDE SEQUENCE [LARGE SCALE GENOMIC DNA]</scope>
    <source>
        <strain evidence="2 3">UAMH 7357</strain>
    </source>
</reference>
<dbReference type="AlphaFoldDB" id="A0A2J6PHT1"/>
<proteinExistence type="predicted"/>
<dbReference type="SMART" id="SM00855">
    <property type="entry name" value="PGAM"/>
    <property type="match status" value="1"/>
</dbReference>
<dbReference type="PANTHER" id="PTHR48100:SF54">
    <property type="entry name" value="PHOSPHATASE SPAC5H10.03-RELATED"/>
    <property type="match status" value="1"/>
</dbReference>
<dbReference type="CDD" id="cd07067">
    <property type="entry name" value="HP_PGM_like"/>
    <property type="match status" value="1"/>
</dbReference>
<dbReference type="GO" id="GO:0016791">
    <property type="term" value="F:phosphatase activity"/>
    <property type="evidence" value="ECO:0007669"/>
    <property type="project" value="TreeGrafter"/>
</dbReference>
<feature type="compositionally biased region" description="Basic and acidic residues" evidence="1">
    <location>
        <begin position="214"/>
        <end position="250"/>
    </location>
</feature>
<dbReference type="SUPFAM" id="SSF53254">
    <property type="entry name" value="Phosphoglycerate mutase-like"/>
    <property type="match status" value="1"/>
</dbReference>
<protein>
    <submittedName>
        <fullName evidence="2">Phosphoglycerate mutase family protein-like protein</fullName>
    </submittedName>
</protein>
<dbReference type="InterPro" id="IPR050275">
    <property type="entry name" value="PGM_Phosphatase"/>
</dbReference>
<organism evidence="2 3">
    <name type="scientific">Hyaloscypha hepaticicola</name>
    <dbReference type="NCBI Taxonomy" id="2082293"/>
    <lineage>
        <taxon>Eukaryota</taxon>
        <taxon>Fungi</taxon>
        <taxon>Dikarya</taxon>
        <taxon>Ascomycota</taxon>
        <taxon>Pezizomycotina</taxon>
        <taxon>Leotiomycetes</taxon>
        <taxon>Helotiales</taxon>
        <taxon>Hyaloscyphaceae</taxon>
        <taxon>Hyaloscypha</taxon>
    </lineage>
</organism>
<evidence type="ECO:0000256" key="1">
    <source>
        <dbReference type="SAM" id="MobiDB-lite"/>
    </source>
</evidence>
<sequence length="259" mass="29033">MGKTTLHLVRHAQGYHNLNTANHSLPDPSLTPLGEKQCLTLSTTFPFHTRTTHLIASPLRRTLYTCLLSFPSQVSAGLRIIALPEIQETSDLPCDTGSSPQQLAEEFSTGKFAGTIDLSLLKSDWNSKTGKWSPASSAIEKRAREARIWLRDLAEKAHEERGGDGDVEVVVVTHGGFLHYFTEDWEGAERGTGTGWENTEWRSYGFVEGSEGASLRETRESMVRRRGSERGLTEDEQRELRASREREWRESGFQSDAKL</sequence>
<dbReference type="PANTHER" id="PTHR48100">
    <property type="entry name" value="BROAD-SPECIFICITY PHOSPHATASE YOR283W-RELATED"/>
    <property type="match status" value="1"/>
</dbReference>
<dbReference type="InterPro" id="IPR013078">
    <property type="entry name" value="His_Pase_superF_clade-1"/>
</dbReference>
<gene>
    <name evidence="2" type="ORF">NA56DRAFT_682994</name>
</gene>
<dbReference type="Gene3D" id="3.40.50.1240">
    <property type="entry name" value="Phosphoglycerate mutase-like"/>
    <property type="match status" value="1"/>
</dbReference>
<keyword evidence="3" id="KW-1185">Reference proteome</keyword>
<dbReference type="OrthoDB" id="496981at2759"/>